<name>A0ABX1H6W2_9ACTN</name>
<dbReference type="SMART" id="SM00903">
    <property type="entry name" value="Flavin_Reduct"/>
    <property type="match status" value="1"/>
</dbReference>
<dbReference type="Gene3D" id="2.30.110.10">
    <property type="entry name" value="Electron Transport, Fmn-binding Protein, Chain A"/>
    <property type="match status" value="1"/>
</dbReference>
<keyword evidence="2" id="KW-0560">Oxidoreductase</keyword>
<dbReference type="RefSeq" id="WP_168541550.1">
    <property type="nucleotide sequence ID" value="NZ_JAAWWP010000014.1"/>
</dbReference>
<dbReference type="InterPro" id="IPR002563">
    <property type="entry name" value="Flavin_Rdtase-like_dom"/>
</dbReference>
<dbReference type="InterPro" id="IPR012349">
    <property type="entry name" value="Split_barrel_FMN-bd"/>
</dbReference>
<accession>A0ABX1H6W2</accession>
<evidence type="ECO:0000259" key="3">
    <source>
        <dbReference type="SMART" id="SM00903"/>
    </source>
</evidence>
<dbReference type="SUPFAM" id="SSF50475">
    <property type="entry name" value="FMN-binding split barrel"/>
    <property type="match status" value="1"/>
</dbReference>
<evidence type="ECO:0000313" key="5">
    <source>
        <dbReference type="Proteomes" id="UP000772196"/>
    </source>
</evidence>
<reference evidence="4 5" key="1">
    <citation type="submission" date="2020-04" db="EMBL/GenBank/DDBJ databases">
        <title>Phylogenetic Diversity and Antibacterial Activity against Ralstonia solanacearum of Endophytic Actinomycete Isolated from Moss.</title>
        <authorList>
            <person name="Zhuang X."/>
        </authorList>
    </citation>
    <scope>NUCLEOTIDE SEQUENCE [LARGE SCALE GENOMIC DNA]</scope>
    <source>
        <strain evidence="4 5">LD120</strain>
    </source>
</reference>
<evidence type="ECO:0000256" key="1">
    <source>
        <dbReference type="ARBA" id="ARBA00008898"/>
    </source>
</evidence>
<comment type="caution">
    <text evidence="4">The sequence shown here is derived from an EMBL/GenBank/DDBJ whole genome shotgun (WGS) entry which is preliminary data.</text>
</comment>
<protein>
    <submittedName>
        <fullName evidence="4">Flavin reductase family protein</fullName>
    </submittedName>
</protein>
<organism evidence="4 5">
    <name type="scientific">Streptomyces physcomitrii</name>
    <dbReference type="NCBI Taxonomy" id="2724184"/>
    <lineage>
        <taxon>Bacteria</taxon>
        <taxon>Bacillati</taxon>
        <taxon>Actinomycetota</taxon>
        <taxon>Actinomycetes</taxon>
        <taxon>Kitasatosporales</taxon>
        <taxon>Streptomycetaceae</taxon>
        <taxon>Streptomyces</taxon>
    </lineage>
</organism>
<dbReference type="PANTHER" id="PTHR30466">
    <property type="entry name" value="FLAVIN REDUCTASE"/>
    <property type="match status" value="1"/>
</dbReference>
<keyword evidence="5" id="KW-1185">Reference proteome</keyword>
<feature type="domain" description="Flavin reductase like" evidence="3">
    <location>
        <begin position="9"/>
        <end position="162"/>
    </location>
</feature>
<dbReference type="EMBL" id="JAAWWP010000014">
    <property type="protein sequence ID" value="NKI43803.1"/>
    <property type="molecule type" value="Genomic_DNA"/>
</dbReference>
<proteinExistence type="inferred from homology"/>
<dbReference type="InterPro" id="IPR050268">
    <property type="entry name" value="NADH-dep_flavin_reductase"/>
</dbReference>
<dbReference type="PANTHER" id="PTHR30466:SF11">
    <property type="entry name" value="FLAVIN-DEPENDENT MONOOXYGENASE, REDUCTASE SUBUNIT HSAB"/>
    <property type="match status" value="1"/>
</dbReference>
<evidence type="ECO:0000256" key="2">
    <source>
        <dbReference type="ARBA" id="ARBA00023002"/>
    </source>
</evidence>
<dbReference type="Proteomes" id="UP000772196">
    <property type="component" value="Unassembled WGS sequence"/>
</dbReference>
<sequence length="175" mass="18157">MELDLRTVMRHFATGVGVVSTFTPDPGAPGGRRHDAITVNSLIPVSCAPPLVALFLRHGSLFLADLLASRRWGLSILAAGGQDTARLLARSRPGRQEVLGALPAAPGEHTGALLFEGPGWMECALADSFTVGDHLMVVGTVLATGVRARQDPLVFLHGSMTSAGAARGPKTATAS</sequence>
<evidence type="ECO:0000313" key="4">
    <source>
        <dbReference type="EMBL" id="NKI43803.1"/>
    </source>
</evidence>
<dbReference type="Pfam" id="PF01613">
    <property type="entry name" value="Flavin_Reduct"/>
    <property type="match status" value="1"/>
</dbReference>
<comment type="similarity">
    <text evidence="1">Belongs to the non-flavoprotein flavin reductase family.</text>
</comment>
<gene>
    <name evidence="4" type="ORF">HFV08_21630</name>
</gene>